<accession>A0ABQ8A6X7</accession>
<keyword evidence="2" id="KW-1185">Reference proteome</keyword>
<name>A0ABQ8A6X7_BRANA</name>
<proteinExistence type="predicted"/>
<sequence>CLYVLCLDQMITIWVIQTEIVYADKARNGDRFSSTMGFKSIHDEVPWYLVSLFPMADATGRVYVEGIQKEKGFDLKSCAFLRELNFAREIDNGQEIKCALKVDSTLAIVGNAAKDDRENINIRDTLFVCQSDVEYNVANRWCLDSQCGWLHLSLLQYYLQLSLKKFSLNETSSQIADGFNFLFQVVNFVFTSQREFFSVNYNVSFHNNFSDLMMLVIVS</sequence>
<evidence type="ECO:0000313" key="2">
    <source>
        <dbReference type="Proteomes" id="UP000824890"/>
    </source>
</evidence>
<dbReference type="EMBL" id="JAGKQM010000013">
    <property type="protein sequence ID" value="KAH0888052.1"/>
    <property type="molecule type" value="Genomic_DNA"/>
</dbReference>
<evidence type="ECO:0000313" key="1">
    <source>
        <dbReference type="EMBL" id="KAH0888052.1"/>
    </source>
</evidence>
<dbReference type="Proteomes" id="UP000824890">
    <property type="component" value="Unassembled WGS sequence"/>
</dbReference>
<protein>
    <submittedName>
        <fullName evidence="1">Uncharacterized protein</fullName>
    </submittedName>
</protein>
<comment type="caution">
    <text evidence="1">The sequence shown here is derived from an EMBL/GenBank/DDBJ whole genome shotgun (WGS) entry which is preliminary data.</text>
</comment>
<organism evidence="1 2">
    <name type="scientific">Brassica napus</name>
    <name type="common">Rape</name>
    <dbReference type="NCBI Taxonomy" id="3708"/>
    <lineage>
        <taxon>Eukaryota</taxon>
        <taxon>Viridiplantae</taxon>
        <taxon>Streptophyta</taxon>
        <taxon>Embryophyta</taxon>
        <taxon>Tracheophyta</taxon>
        <taxon>Spermatophyta</taxon>
        <taxon>Magnoliopsida</taxon>
        <taxon>eudicotyledons</taxon>
        <taxon>Gunneridae</taxon>
        <taxon>Pentapetalae</taxon>
        <taxon>rosids</taxon>
        <taxon>malvids</taxon>
        <taxon>Brassicales</taxon>
        <taxon>Brassicaceae</taxon>
        <taxon>Brassiceae</taxon>
        <taxon>Brassica</taxon>
    </lineage>
</organism>
<reference evidence="1 2" key="1">
    <citation type="submission" date="2021-05" db="EMBL/GenBank/DDBJ databases">
        <title>Genome Assembly of Synthetic Allotetraploid Brassica napus Reveals Homoeologous Exchanges between Subgenomes.</title>
        <authorList>
            <person name="Davis J.T."/>
        </authorList>
    </citation>
    <scope>NUCLEOTIDE SEQUENCE [LARGE SCALE GENOMIC DNA]</scope>
    <source>
        <strain evidence="2">cv. Da-Ae</strain>
        <tissue evidence="1">Seedling</tissue>
    </source>
</reference>
<gene>
    <name evidence="1" type="ORF">HID58_050481</name>
</gene>
<feature type="non-terminal residue" evidence="1">
    <location>
        <position position="1"/>
    </location>
</feature>